<organism evidence="1 2">
    <name type="scientific">Marvinbryantia formatexigens DSM 14469</name>
    <dbReference type="NCBI Taxonomy" id="478749"/>
    <lineage>
        <taxon>Bacteria</taxon>
        <taxon>Bacillati</taxon>
        <taxon>Bacillota</taxon>
        <taxon>Clostridia</taxon>
        <taxon>Lachnospirales</taxon>
        <taxon>Lachnospiraceae</taxon>
        <taxon>Marvinbryantia</taxon>
    </lineage>
</organism>
<dbReference type="STRING" id="168384.SAMN05660368_01198"/>
<proteinExistence type="predicted"/>
<reference evidence="1" key="1">
    <citation type="submission" date="2009-07" db="EMBL/GenBank/DDBJ databases">
        <authorList>
            <person name="Weinstock G."/>
            <person name="Sodergren E."/>
            <person name="Clifton S."/>
            <person name="Fulton L."/>
            <person name="Fulton B."/>
            <person name="Courtney L."/>
            <person name="Fronick C."/>
            <person name="Harrison M."/>
            <person name="Strong C."/>
            <person name="Farmer C."/>
            <person name="Delahaunty K."/>
            <person name="Markovic C."/>
            <person name="Hall O."/>
            <person name="Minx P."/>
            <person name="Tomlinson C."/>
            <person name="Mitreva M."/>
            <person name="Nelson J."/>
            <person name="Hou S."/>
            <person name="Wollam A."/>
            <person name="Pepin K.H."/>
            <person name="Johnson M."/>
            <person name="Bhonagiri V."/>
            <person name="Nash W.E."/>
            <person name="Warren W."/>
            <person name="Chinwalla A."/>
            <person name="Mardis E.R."/>
            <person name="Wilson R.K."/>
        </authorList>
    </citation>
    <scope>NUCLEOTIDE SEQUENCE [LARGE SCALE GENOMIC DNA]</scope>
    <source>
        <strain evidence="1">DSM 14469</strain>
    </source>
</reference>
<keyword evidence="2" id="KW-1185">Reference proteome</keyword>
<dbReference type="Proteomes" id="UP000005561">
    <property type="component" value="Unassembled WGS sequence"/>
</dbReference>
<accession>C6LE53</accession>
<gene>
    <name evidence="1" type="ORF">BRYFOR_06902</name>
</gene>
<sequence length="39" mass="4418">MIILYEKLRGCLESIVPRKAAALSGRLVCRMDMLYGYAI</sequence>
<name>C6LE53_9FIRM</name>
<dbReference type="EMBL" id="ACCL02000007">
    <property type="protein sequence ID" value="EET61257.1"/>
    <property type="molecule type" value="Genomic_DNA"/>
</dbReference>
<dbReference type="AlphaFoldDB" id="C6LE53"/>
<protein>
    <submittedName>
        <fullName evidence="1">Uncharacterized protein</fullName>
    </submittedName>
</protein>
<evidence type="ECO:0000313" key="2">
    <source>
        <dbReference type="Proteomes" id="UP000005561"/>
    </source>
</evidence>
<comment type="caution">
    <text evidence="1">The sequence shown here is derived from an EMBL/GenBank/DDBJ whole genome shotgun (WGS) entry which is preliminary data.</text>
</comment>
<evidence type="ECO:0000313" key="1">
    <source>
        <dbReference type="EMBL" id="EET61257.1"/>
    </source>
</evidence>